<dbReference type="EMBL" id="BLXT01000663">
    <property type="protein sequence ID" value="GFN79407.1"/>
    <property type="molecule type" value="Genomic_DNA"/>
</dbReference>
<dbReference type="AlphaFoldDB" id="A0AAV3YAC7"/>
<reference evidence="1 2" key="1">
    <citation type="journal article" date="2021" name="Elife">
        <title>Chloroplast acquisition without the gene transfer in kleptoplastic sea slugs, Plakobranchus ocellatus.</title>
        <authorList>
            <person name="Maeda T."/>
            <person name="Takahashi S."/>
            <person name="Yoshida T."/>
            <person name="Shimamura S."/>
            <person name="Takaki Y."/>
            <person name="Nagai Y."/>
            <person name="Toyoda A."/>
            <person name="Suzuki Y."/>
            <person name="Arimoto A."/>
            <person name="Ishii H."/>
            <person name="Satoh N."/>
            <person name="Nishiyama T."/>
            <person name="Hasebe M."/>
            <person name="Maruyama T."/>
            <person name="Minagawa J."/>
            <person name="Obokata J."/>
            <person name="Shigenobu S."/>
        </authorList>
    </citation>
    <scope>NUCLEOTIDE SEQUENCE [LARGE SCALE GENOMIC DNA]</scope>
</reference>
<dbReference type="PANTHER" id="PTHR31362">
    <property type="entry name" value="GLYCOSYLTRANSFERASE STELLO1-RELATED"/>
    <property type="match status" value="1"/>
</dbReference>
<sequence length="891" mass="101448">MAPGGERRADKTSLSTLVSTNNDKSVDKQAHNFIKGSVKCRLLLLTLGVAVLIITQEMKRGYLRMTTDASTNYIESPSKAQTSRSSTTWLDSSIEHNGSSEVIHSEKWVVLDALVSPCPNVTIYTVQIAWTVIILTDKVRPIHGCWYPACLQMSLNMIQNVSSIYLKTKSNVKDMPPKLLVYLFAISKGAAAILDASCQDPQLAHIDKTLHLDVHRKHVLYYNATALFNPFQHAGYGRNFLPREYIDFFANFSQGDFSYENSQKYYIRNLKDVHIRQSVLPSKSTCFTPSYKEDILIDTATDQFGIGSSPVAVVTGPETFATVSTGPTLFLKDSFWWLYTPSYLSQDQLMLFRSLWIHKIKGLNFVNVGHYFSGSVESRDEQCQRILKENVRVNKMYAFINDLACDKSLSEFACGLNMAVAIVERMGLQKAERIADQLLQWVSFLELLDLKETQSQSPSNNVALSFQMKYCPHDRGQNVVRNHNNLPFQLNVVRPMLQVCPDTKRKTPDLSVMWQKAKLYDIALIIVINYAKLFGVIPYLEFIQRQAFRYIVYCGPNMDKFIRFSQTNGLYYVTYIEGLTGGWRFMYGCVTQVMKLGLPVKGYLQIGDDILLNTWMLQSLPRDQIWMPQGFLKTRLDNDIEYEKWYHWKTPVGKPAIMKAFEELLQVSNGTRLPNASSPSSSTSPSPSVSSLEFQTIAKNFVDNYTANLGLEFVIKRAMDIFYIPEVLKTEFIALSEFFRKHKVFIELALPIMHMGLVSSNHVSYISGASLWQKNRRQPWLFYNGSNSFFIHPFKSLNHLKTVEGRHFFYGRLPRSLCFFHPVTSITTVVLSVSFMPVFSKAVASSPSAYPKQGVLVAQRIVNPPCELHEPFCRGFELRHRYPGLAEGLKA</sequence>
<comment type="caution">
    <text evidence="1">The sequence shown here is derived from an EMBL/GenBank/DDBJ whole genome shotgun (WGS) entry which is preliminary data.</text>
</comment>
<dbReference type="PANTHER" id="PTHR31362:SF0">
    <property type="entry name" value="EXOSTOSIN DOMAIN-CONTAINING PROTEIN-RELATED"/>
    <property type="match status" value="1"/>
</dbReference>
<evidence type="ECO:0000313" key="2">
    <source>
        <dbReference type="Proteomes" id="UP000735302"/>
    </source>
</evidence>
<dbReference type="InterPro" id="IPR005049">
    <property type="entry name" value="STL-like"/>
</dbReference>
<name>A0AAV3YAC7_9GAST</name>
<accession>A0AAV3YAC7</accession>
<evidence type="ECO:0000313" key="1">
    <source>
        <dbReference type="EMBL" id="GFN79407.1"/>
    </source>
</evidence>
<dbReference type="Proteomes" id="UP000735302">
    <property type="component" value="Unassembled WGS sequence"/>
</dbReference>
<keyword evidence="2" id="KW-1185">Reference proteome</keyword>
<organism evidence="1 2">
    <name type="scientific">Plakobranchus ocellatus</name>
    <dbReference type="NCBI Taxonomy" id="259542"/>
    <lineage>
        <taxon>Eukaryota</taxon>
        <taxon>Metazoa</taxon>
        <taxon>Spiralia</taxon>
        <taxon>Lophotrochozoa</taxon>
        <taxon>Mollusca</taxon>
        <taxon>Gastropoda</taxon>
        <taxon>Heterobranchia</taxon>
        <taxon>Euthyneura</taxon>
        <taxon>Panpulmonata</taxon>
        <taxon>Sacoglossa</taxon>
        <taxon>Placobranchoidea</taxon>
        <taxon>Plakobranchidae</taxon>
        <taxon>Plakobranchus</taxon>
    </lineage>
</organism>
<protein>
    <submittedName>
        <fullName evidence="1">Uncharacterized protein</fullName>
    </submittedName>
</protein>
<proteinExistence type="predicted"/>
<gene>
    <name evidence="1" type="ORF">PoB_000591300</name>
</gene>